<evidence type="ECO:0000313" key="3">
    <source>
        <dbReference type="Proteomes" id="UP000029226"/>
    </source>
</evidence>
<dbReference type="Proteomes" id="UP000029226">
    <property type="component" value="Unassembled WGS sequence"/>
</dbReference>
<dbReference type="Proteomes" id="UP000029647">
    <property type="component" value="Unassembled WGS sequence"/>
</dbReference>
<proteinExistence type="predicted"/>
<evidence type="ECO:0000313" key="1">
    <source>
        <dbReference type="EMBL" id="GAK98762.1"/>
    </source>
</evidence>
<dbReference type="EMBL" id="BBNT01000001">
    <property type="protein sequence ID" value="GAL74053.1"/>
    <property type="molecule type" value="Genomic_DNA"/>
</dbReference>
<dbReference type="EMBL" id="BBMM01000001">
    <property type="protein sequence ID" value="GAK98762.1"/>
    <property type="molecule type" value="Genomic_DNA"/>
</dbReference>
<dbReference type="AlphaFoldDB" id="A0A090WCZ7"/>
<evidence type="ECO:0008006" key="5">
    <source>
        <dbReference type="Google" id="ProtNLM"/>
    </source>
</evidence>
<name>A0A090WCZ7_NONUL</name>
<accession>A0A090WCZ7</accession>
<protein>
    <recommendedName>
        <fullName evidence="5">Component of SufBCD complex</fullName>
    </recommendedName>
</protein>
<evidence type="ECO:0000313" key="4">
    <source>
        <dbReference type="Proteomes" id="UP000029647"/>
    </source>
</evidence>
<dbReference type="PROSITE" id="PS51257">
    <property type="entry name" value="PROKAR_LIPOPROTEIN"/>
    <property type="match status" value="1"/>
</dbReference>
<comment type="caution">
    <text evidence="2">The sequence shown here is derived from an EMBL/GenBank/DDBJ whole genome shotgun (WGS) entry which is preliminary data.</text>
</comment>
<dbReference type="GeneID" id="90594655"/>
<sequence length="135" mass="15055">MKRLLVLCFIIIATVSCKNQEQPLDVATTEDISTSFVEDENTYKGEFILLEDAAVLTSKNEIYAVRIDDKLKQLHELALPLQKTKFDMVNVILKGELVPNPLLLETGEGWEQMLIIKEIIEVTPATSAAVVAPIN</sequence>
<reference evidence="3 4" key="1">
    <citation type="journal article" date="2014" name="Genome Announc.">
        <title>Draft Genome Sequences of Marine Flavobacterium Nonlabens Strains NR17, NR24, NR27, NR32, NR33, and Ara13.</title>
        <authorList>
            <person name="Nakanishi M."/>
            <person name="Meirelles P."/>
            <person name="Suzuki R."/>
            <person name="Takatani N."/>
            <person name="Mino S."/>
            <person name="Suda W."/>
            <person name="Oshima K."/>
            <person name="Hattori M."/>
            <person name="Ohkuma M."/>
            <person name="Hosokawa M."/>
            <person name="Miyashita K."/>
            <person name="Thompson F.L."/>
            <person name="Niwa A."/>
            <person name="Sawabe T."/>
            <person name="Sawabe T."/>
        </authorList>
    </citation>
    <scope>NUCLEOTIDE SEQUENCE [LARGE SCALE GENOMIC DNA]</scope>
    <source>
        <strain evidence="2">JCM 19275</strain>
        <strain evidence="1">JCM 19314</strain>
        <strain evidence="4">JCM19275</strain>
        <strain evidence="3">JCM19314</strain>
    </source>
</reference>
<gene>
    <name evidence="2" type="ORF">JCM19275_2900</name>
    <name evidence="1" type="ORF">JCM19314_2793</name>
</gene>
<dbReference type="RefSeq" id="WP_042245327.1">
    <property type="nucleotide sequence ID" value="NZ_CP136694.1"/>
</dbReference>
<organism evidence="2 4">
    <name type="scientific">Nonlabens ulvanivorans</name>
    <name type="common">Persicivirga ulvanivorans</name>
    <dbReference type="NCBI Taxonomy" id="906888"/>
    <lineage>
        <taxon>Bacteria</taxon>
        <taxon>Pseudomonadati</taxon>
        <taxon>Bacteroidota</taxon>
        <taxon>Flavobacteriia</taxon>
        <taxon>Flavobacteriales</taxon>
        <taxon>Flavobacteriaceae</taxon>
        <taxon>Nonlabens</taxon>
    </lineage>
</organism>
<evidence type="ECO:0000313" key="2">
    <source>
        <dbReference type="EMBL" id="GAL74053.1"/>
    </source>
</evidence>